<evidence type="ECO:0000256" key="2">
    <source>
        <dbReference type="ARBA" id="ARBA00006645"/>
    </source>
</evidence>
<dbReference type="PRINTS" id="PR00416">
    <property type="entry name" value="EUTPISMRASEI"/>
</dbReference>
<protein>
    <recommendedName>
        <fullName evidence="3">DNA topoisomerase</fullName>
        <ecNumber evidence="3">5.6.2.1</ecNumber>
    </recommendedName>
</protein>
<keyword evidence="5" id="KW-0238">DNA-binding</keyword>
<keyword evidence="4" id="KW-0799">Topoisomerase</keyword>
<dbReference type="InterPro" id="IPR014711">
    <property type="entry name" value="TopoI_cat_a-hlx-sub_euk"/>
</dbReference>
<keyword evidence="6" id="KW-0413">Isomerase</keyword>
<dbReference type="InterPro" id="IPR001631">
    <property type="entry name" value="TopoI"/>
</dbReference>
<evidence type="ECO:0000256" key="6">
    <source>
        <dbReference type="ARBA" id="ARBA00023235"/>
    </source>
</evidence>
<dbReference type="InterPro" id="IPR013500">
    <property type="entry name" value="TopoI_cat_euk"/>
</dbReference>
<dbReference type="SUPFAM" id="SSF55869">
    <property type="entry name" value="DNA topoisomerase I domain"/>
    <property type="match status" value="1"/>
</dbReference>
<sequence length="345" mass="37574">MEEAELAARDAGLRYVSDAKPGIRRVRRGRGFSYVGPDGKPVSTAERRRIEAIAIPPAWTNVWICPRPDGHVQATGRDAKGRKQHRYHADWRRIRDASKYERLVDFGAGLPALRAAVERDLELPGFPREKALALVVSLLDRTLVRVGNDEYATSNSSYGLTTLLADHAHVDAGQVVLDFVGKSGAKQRVAVQDRRLARLVRRCSELGGQELFSFLDGERVCDVGSGDVNDYLREKTGAQVTAKHFRTWGGTCAAAAALVLCRPPSTSKEAEAQVLAAIDVAACVLGNTRAVCRSSYVHPAVLDAHTSGVLLEAWQRSRATERASRAERTVLSVLQRAAGDLMLAG</sequence>
<feature type="domain" description="DNA topoisomerase I catalytic core eukaryotic-type" evidence="7">
    <location>
        <begin position="90"/>
        <end position="303"/>
    </location>
</feature>
<gene>
    <name evidence="9" type="ORF">AVDCRST_MAG76-129</name>
</gene>
<accession>A0A6J4H1U7</accession>
<dbReference type="Pfam" id="PF21338">
    <property type="entry name" value="Top1B_N_bact"/>
    <property type="match status" value="1"/>
</dbReference>
<evidence type="ECO:0000313" key="9">
    <source>
        <dbReference type="EMBL" id="CAA9211873.1"/>
    </source>
</evidence>
<dbReference type="InterPro" id="IPR011010">
    <property type="entry name" value="DNA_brk_join_enz"/>
</dbReference>
<reference evidence="9" key="1">
    <citation type="submission" date="2020-02" db="EMBL/GenBank/DDBJ databases">
        <authorList>
            <person name="Meier V. D."/>
        </authorList>
    </citation>
    <scope>NUCLEOTIDE SEQUENCE</scope>
    <source>
        <strain evidence="9">AVDCRST_MAG76</strain>
    </source>
</reference>
<dbReference type="InterPro" id="IPR049331">
    <property type="entry name" value="Top1B_N_bact"/>
</dbReference>
<dbReference type="GO" id="GO:0006265">
    <property type="term" value="P:DNA topological change"/>
    <property type="evidence" value="ECO:0007669"/>
    <property type="project" value="InterPro"/>
</dbReference>
<dbReference type="Gene3D" id="3.90.15.10">
    <property type="entry name" value="Topoisomerase I, Chain A, domain 3"/>
    <property type="match status" value="1"/>
</dbReference>
<dbReference type="Pfam" id="PF01028">
    <property type="entry name" value="Topoisom_I"/>
    <property type="match status" value="1"/>
</dbReference>
<evidence type="ECO:0000256" key="1">
    <source>
        <dbReference type="ARBA" id="ARBA00000213"/>
    </source>
</evidence>
<dbReference type="GO" id="GO:0003917">
    <property type="term" value="F:DNA topoisomerase type I (single strand cut, ATP-independent) activity"/>
    <property type="evidence" value="ECO:0007669"/>
    <property type="project" value="UniProtKB-EC"/>
</dbReference>
<proteinExistence type="inferred from homology"/>
<comment type="similarity">
    <text evidence="2">Belongs to the type IB topoisomerase family.</text>
</comment>
<name>A0A6J4H1U7_9ACTN</name>
<dbReference type="GO" id="GO:0003677">
    <property type="term" value="F:DNA binding"/>
    <property type="evidence" value="ECO:0007669"/>
    <property type="project" value="UniProtKB-KW"/>
</dbReference>
<organism evidence="9">
    <name type="scientific">uncultured Acidimicrobiales bacterium</name>
    <dbReference type="NCBI Taxonomy" id="310071"/>
    <lineage>
        <taxon>Bacteria</taxon>
        <taxon>Bacillati</taxon>
        <taxon>Actinomycetota</taxon>
        <taxon>Acidimicrobiia</taxon>
        <taxon>Acidimicrobiales</taxon>
        <taxon>environmental samples</taxon>
    </lineage>
</organism>
<evidence type="ECO:0000256" key="5">
    <source>
        <dbReference type="ARBA" id="ARBA00023125"/>
    </source>
</evidence>
<dbReference type="EC" id="5.6.2.1" evidence="3"/>
<evidence type="ECO:0000259" key="8">
    <source>
        <dbReference type="Pfam" id="PF21338"/>
    </source>
</evidence>
<dbReference type="SUPFAM" id="SSF56349">
    <property type="entry name" value="DNA breaking-rejoining enzymes"/>
    <property type="match status" value="1"/>
</dbReference>
<evidence type="ECO:0000256" key="4">
    <source>
        <dbReference type="ARBA" id="ARBA00023029"/>
    </source>
</evidence>
<dbReference type="Gene3D" id="1.10.132.120">
    <property type="match status" value="1"/>
</dbReference>
<dbReference type="PROSITE" id="PS52038">
    <property type="entry name" value="TOPO_IB_2"/>
    <property type="match status" value="1"/>
</dbReference>
<dbReference type="EMBL" id="CADCSZ010000010">
    <property type="protein sequence ID" value="CAA9211873.1"/>
    <property type="molecule type" value="Genomic_DNA"/>
</dbReference>
<feature type="domain" description="DNA topoisomerase IB N-terminal" evidence="8">
    <location>
        <begin position="31"/>
        <end position="78"/>
    </location>
</feature>
<comment type="catalytic activity">
    <reaction evidence="1">
        <text>ATP-independent breakage of single-stranded DNA, followed by passage and rejoining.</text>
        <dbReference type="EC" id="5.6.2.1"/>
    </reaction>
</comment>
<dbReference type="AlphaFoldDB" id="A0A6J4H1U7"/>
<dbReference type="Gene3D" id="3.30.66.10">
    <property type="entry name" value="DNA topoisomerase I domain"/>
    <property type="match status" value="1"/>
</dbReference>
<dbReference type="InterPro" id="IPR035447">
    <property type="entry name" value="DNA_topo_I_N_sf"/>
</dbReference>
<evidence type="ECO:0000259" key="7">
    <source>
        <dbReference type="Pfam" id="PF01028"/>
    </source>
</evidence>
<evidence type="ECO:0000256" key="3">
    <source>
        <dbReference type="ARBA" id="ARBA00012891"/>
    </source>
</evidence>